<name>A0A9Q3URJ4_9GAMM</name>
<dbReference type="Proteomes" id="UP001108027">
    <property type="component" value="Unassembled WGS sequence"/>
</dbReference>
<dbReference type="AlphaFoldDB" id="A0A9Q3URJ4"/>
<gene>
    <name evidence="1" type="ORF">LL252_17065</name>
</gene>
<evidence type="ECO:0000313" key="2">
    <source>
        <dbReference type="Proteomes" id="UP001108027"/>
    </source>
</evidence>
<dbReference type="EMBL" id="JAJGNA010000033">
    <property type="protein sequence ID" value="MCC4310284.1"/>
    <property type="molecule type" value="Genomic_DNA"/>
</dbReference>
<comment type="caution">
    <text evidence="1">The sequence shown here is derived from an EMBL/GenBank/DDBJ whole genome shotgun (WGS) entry which is preliminary data.</text>
</comment>
<keyword evidence="2" id="KW-1185">Reference proteome</keyword>
<protein>
    <submittedName>
        <fullName evidence="1">Formate dehydrogenase subunit delta</fullName>
    </submittedName>
</protein>
<dbReference type="Pfam" id="PF11390">
    <property type="entry name" value="FdsD"/>
    <property type="match status" value="1"/>
</dbReference>
<dbReference type="RefSeq" id="WP_228234936.1">
    <property type="nucleotide sequence ID" value="NZ_ARXL01000068.1"/>
</dbReference>
<accession>A0A9Q3URJ4</accession>
<sequence length="79" mass="8694">MSGQGLEQLVKMVNQISANMHGATDEQAADKVATHLQKFWARPMKEQIIAYATDGGEDLTPISRQAVERLREVRAAVEG</sequence>
<proteinExistence type="predicted"/>
<reference evidence="1" key="1">
    <citation type="submission" date="2021-10" db="EMBL/GenBank/DDBJ databases">
        <title>The diversity and Nitrogen Metabolism of Culturable Nitrate-Utilizing Bacteria Within the Oxygen Minimum Zone of the Changjiang (Yangtze River)Estuary.</title>
        <authorList>
            <person name="Zhang D."/>
            <person name="Zheng J."/>
            <person name="Liu S."/>
            <person name="He W."/>
        </authorList>
    </citation>
    <scope>NUCLEOTIDE SEQUENCE</scope>
    <source>
        <strain evidence="1">FXH-223</strain>
    </source>
</reference>
<organism evidence="1 2">
    <name type="scientific">Alloalcanivorax marinus</name>
    <dbReference type="NCBI Taxonomy" id="1177169"/>
    <lineage>
        <taxon>Bacteria</taxon>
        <taxon>Pseudomonadati</taxon>
        <taxon>Pseudomonadota</taxon>
        <taxon>Gammaproteobacteria</taxon>
        <taxon>Oceanospirillales</taxon>
        <taxon>Alcanivoracaceae</taxon>
        <taxon>Alloalcanivorax</taxon>
    </lineage>
</organism>
<dbReference type="InterPro" id="IPR021074">
    <property type="entry name" value="Formate_DH_dsu"/>
</dbReference>
<evidence type="ECO:0000313" key="1">
    <source>
        <dbReference type="EMBL" id="MCC4310284.1"/>
    </source>
</evidence>